<dbReference type="EMBL" id="CP004393">
    <property type="protein sequence ID" value="AJE48683.1"/>
    <property type="molecule type" value="Genomic_DNA"/>
</dbReference>
<evidence type="ECO:0000256" key="2">
    <source>
        <dbReference type="ARBA" id="ARBA00012864"/>
    </source>
</evidence>
<dbReference type="GO" id="GO:0019556">
    <property type="term" value="P:L-histidine catabolic process to glutamate and formamide"/>
    <property type="evidence" value="ECO:0007669"/>
    <property type="project" value="InterPro"/>
</dbReference>
<dbReference type="InterPro" id="IPR011059">
    <property type="entry name" value="Metal-dep_hydrolase_composite"/>
</dbReference>
<protein>
    <recommendedName>
        <fullName evidence="2">imidazolonepropionase</fullName>
        <ecNumber evidence="2">3.5.2.7</ecNumber>
    </recommendedName>
</protein>
<accession>A0A0B5DZ50</accession>
<keyword evidence="6" id="KW-0862">Zinc</keyword>
<evidence type="ECO:0000313" key="9">
    <source>
        <dbReference type="EMBL" id="AJE48683.1"/>
    </source>
</evidence>
<dbReference type="Gene3D" id="3.20.20.140">
    <property type="entry name" value="Metal-dependent hydrolases"/>
    <property type="match status" value="1"/>
</dbReference>
<comment type="pathway">
    <text evidence="1">Amino-acid degradation.</text>
</comment>
<dbReference type="STRING" id="1208324.P73_3968"/>
<keyword evidence="5" id="KW-0369">Histidine metabolism</keyword>
<reference evidence="9 10" key="1">
    <citation type="journal article" date="2014" name="Int. J. Syst. Evol. Microbiol.">
        <title>Celeribacter indicus sp. nov., a polycyclic aromatic hydrocarbon-degrading bacterium from deep-sea sediment and reclassification of Huaishuia halophila as Celeribacter halophilus comb. nov.</title>
        <authorList>
            <person name="Lai Q."/>
            <person name="Cao J."/>
            <person name="Yuan J."/>
            <person name="Li F."/>
            <person name="Shao Z."/>
        </authorList>
    </citation>
    <scope>NUCLEOTIDE SEQUENCE [LARGE SCALE GENOMIC DNA]</scope>
    <source>
        <strain evidence="9">P73</strain>
    </source>
</reference>
<dbReference type="GO" id="GO:0050480">
    <property type="term" value="F:imidazolonepropionase activity"/>
    <property type="evidence" value="ECO:0007669"/>
    <property type="project" value="UniProtKB-EC"/>
</dbReference>
<feature type="domain" description="Amidohydrolase-related" evidence="8">
    <location>
        <begin position="290"/>
        <end position="372"/>
    </location>
</feature>
<organism evidence="9 10">
    <name type="scientific">Celeribacter indicus</name>
    <dbReference type="NCBI Taxonomy" id="1208324"/>
    <lineage>
        <taxon>Bacteria</taxon>
        <taxon>Pseudomonadati</taxon>
        <taxon>Pseudomonadota</taxon>
        <taxon>Alphaproteobacteria</taxon>
        <taxon>Rhodobacterales</taxon>
        <taxon>Roseobacteraceae</taxon>
        <taxon>Celeribacter</taxon>
    </lineage>
</organism>
<dbReference type="InterPro" id="IPR032466">
    <property type="entry name" value="Metal_Hydrolase"/>
</dbReference>
<gene>
    <name evidence="9" type="ORF">P73_3968</name>
</gene>
<dbReference type="KEGG" id="cid:P73_3968"/>
<proteinExistence type="predicted"/>
<dbReference type="Pfam" id="PF01979">
    <property type="entry name" value="Amidohydro_1"/>
    <property type="match status" value="1"/>
</dbReference>
<name>A0A0B5DZ50_9RHOB</name>
<dbReference type="InterPro" id="IPR005920">
    <property type="entry name" value="HutI"/>
</dbReference>
<dbReference type="SUPFAM" id="SSF51338">
    <property type="entry name" value="Composite domain of metallo-dependent hydrolases"/>
    <property type="match status" value="1"/>
</dbReference>
<dbReference type="GO" id="GO:0005737">
    <property type="term" value="C:cytoplasm"/>
    <property type="evidence" value="ECO:0007669"/>
    <property type="project" value="InterPro"/>
</dbReference>
<dbReference type="Proteomes" id="UP000031521">
    <property type="component" value="Chromosome"/>
</dbReference>
<sequence length="404" mass="42346">MHNSLLLTNLHLLTLEGETPATDPLPDAVVAIEDGQFTYAGPKAGFRGDLSAARDMGGALALPGLVACHAPLLWLGEAAPPASLDATEYRALARRVAEATTRADENALLSALDERIARLRRSGVTACELKCGFGATATDELRLTALLRRAAGDLPVQSRITLFIGHQFPEDSDPDEVLAGIETTIVPETYALGCADAVEVFCDEDAALDLDQCSTILELYYKKKTPSRVSCDRFEDAAGATLPASFYSRAATFLNHTDETGLDGLARVGTVAVLIPEAMERDTGAPAPRLDVLRASGARIALSVHAGPDGGDFDILAAMRAGYRRLGLTPAECLLGVTRHAARALGLDDSAGVIAPGRPADLALFGAQTPSDLVTGDADCLAVIRNGALEVFDQTLSQGLTANA</sequence>
<dbReference type="OrthoDB" id="7874583at2"/>
<dbReference type="AlphaFoldDB" id="A0A0B5DZ50"/>
<keyword evidence="10" id="KW-1185">Reference proteome</keyword>
<evidence type="ECO:0000256" key="6">
    <source>
        <dbReference type="ARBA" id="ARBA00022833"/>
    </source>
</evidence>
<keyword evidence="4" id="KW-0378">Hydrolase</keyword>
<evidence type="ECO:0000259" key="8">
    <source>
        <dbReference type="Pfam" id="PF01979"/>
    </source>
</evidence>
<evidence type="ECO:0000256" key="7">
    <source>
        <dbReference type="ARBA" id="ARBA00023004"/>
    </source>
</evidence>
<evidence type="ECO:0000256" key="3">
    <source>
        <dbReference type="ARBA" id="ARBA00022723"/>
    </source>
</evidence>
<dbReference type="HOGENOM" id="CLU_680939_0_0_5"/>
<dbReference type="PANTHER" id="PTHR42752">
    <property type="entry name" value="IMIDAZOLONEPROPIONASE"/>
    <property type="match status" value="1"/>
</dbReference>
<dbReference type="Gene3D" id="2.30.40.10">
    <property type="entry name" value="Urease, subunit C, domain 1"/>
    <property type="match status" value="1"/>
</dbReference>
<dbReference type="PANTHER" id="PTHR42752:SF1">
    <property type="entry name" value="IMIDAZOLONEPROPIONASE-RELATED"/>
    <property type="match status" value="1"/>
</dbReference>
<dbReference type="SUPFAM" id="SSF51556">
    <property type="entry name" value="Metallo-dependent hydrolases"/>
    <property type="match status" value="1"/>
</dbReference>
<evidence type="ECO:0000256" key="4">
    <source>
        <dbReference type="ARBA" id="ARBA00022801"/>
    </source>
</evidence>
<keyword evidence="3" id="KW-0479">Metal-binding</keyword>
<evidence type="ECO:0000256" key="5">
    <source>
        <dbReference type="ARBA" id="ARBA00022808"/>
    </source>
</evidence>
<dbReference type="EC" id="3.5.2.7" evidence="2"/>
<dbReference type="InterPro" id="IPR006680">
    <property type="entry name" value="Amidohydro-rel"/>
</dbReference>
<dbReference type="GO" id="GO:0046872">
    <property type="term" value="F:metal ion binding"/>
    <property type="evidence" value="ECO:0007669"/>
    <property type="project" value="UniProtKB-KW"/>
</dbReference>
<evidence type="ECO:0000256" key="1">
    <source>
        <dbReference type="ARBA" id="ARBA00005023"/>
    </source>
</evidence>
<evidence type="ECO:0000313" key="10">
    <source>
        <dbReference type="Proteomes" id="UP000031521"/>
    </source>
</evidence>
<keyword evidence="7" id="KW-0408">Iron</keyword>
<dbReference type="RefSeq" id="WP_043870960.1">
    <property type="nucleotide sequence ID" value="NZ_CP004393.1"/>
</dbReference>